<keyword evidence="5 20" id="KW-0964">Secreted</keyword>
<dbReference type="InterPro" id="IPR019794">
    <property type="entry name" value="Peroxidases_AS"/>
</dbReference>
<evidence type="ECO:0000256" key="19">
    <source>
        <dbReference type="PIRSR" id="PIRSR600823-5"/>
    </source>
</evidence>
<comment type="similarity">
    <text evidence="3">Belongs to the peroxidase family. Ascorbate peroxidase subfamily.</text>
</comment>
<evidence type="ECO:0000256" key="11">
    <source>
        <dbReference type="ARBA" id="ARBA00023002"/>
    </source>
</evidence>
<feature type="binding site" evidence="17">
    <location>
        <position position="66"/>
    </location>
    <ligand>
        <name>Ca(2+)</name>
        <dbReference type="ChEBI" id="CHEBI:29108"/>
        <label>1</label>
    </ligand>
</feature>
<feature type="domain" description="Plant heme peroxidase family profile" evidence="22">
    <location>
        <begin position="24"/>
        <end position="316"/>
    </location>
</feature>
<feature type="disulfide bond" evidence="19">
    <location>
        <begin position="34"/>
        <end position="113"/>
    </location>
</feature>
<dbReference type="PANTHER" id="PTHR31517:SF59">
    <property type="entry name" value="PEROXIDASE"/>
    <property type="match status" value="1"/>
</dbReference>
<dbReference type="GO" id="GO:0020037">
    <property type="term" value="F:heme binding"/>
    <property type="evidence" value="ECO:0007669"/>
    <property type="project" value="UniProtKB-UniRule"/>
</dbReference>
<dbReference type="PROSITE" id="PS00436">
    <property type="entry name" value="PEROXIDASE_2"/>
    <property type="match status" value="1"/>
</dbReference>
<dbReference type="InterPro" id="IPR019793">
    <property type="entry name" value="Peroxidases_heam-ligand_BS"/>
</dbReference>
<comment type="cofactor">
    <cofactor evidence="17 20">
        <name>Ca(2+)</name>
        <dbReference type="ChEBI" id="CHEBI:29108"/>
    </cofactor>
    <text evidence="17 20">Binds 2 calcium ions per subunit.</text>
</comment>
<dbReference type="CDD" id="cd00693">
    <property type="entry name" value="secretory_peroxidase"/>
    <property type="match status" value="1"/>
</dbReference>
<evidence type="ECO:0000256" key="6">
    <source>
        <dbReference type="ARBA" id="ARBA00022559"/>
    </source>
</evidence>
<evidence type="ECO:0000256" key="9">
    <source>
        <dbReference type="ARBA" id="ARBA00022729"/>
    </source>
</evidence>
<sequence length="350" mass="37899">MDMQLKILLLCSLFLVLLPHSSADLRVGFYQSTCPKAESIVLELVQRRFFADPSVVAALLRMHFHDCFVRGCDASILIDSAGKHQAEKDAGPNQTVREFKLIDDIKKALEAACPNTVSCADIIALATRDAVALAQGPNYTVPTGRRDGLFSNMQEVNLPGPSSSVSDSFKIFRDKGLTLNEMVTLLGAHTVGVSHCSFFADRLGSGSSGPSMDPTLASKLNNVCSSSSGDPTVFLDQNTPFVFDNMYYNQLQLKRGILQIDQALASDRSTARIVAGFATNGSGFSKTFSSAIVKMGSIEVLVGNAGQIRRNCRALNIKTTVPRPPPKKKTVPRPKRNRKPKVPPKKKIGG</sequence>
<feature type="binding site" description="axial binding residue" evidence="17">
    <location>
        <position position="189"/>
    </location>
    <ligand>
        <name>heme b</name>
        <dbReference type="ChEBI" id="CHEBI:60344"/>
    </ligand>
    <ligandPart>
        <name>Fe</name>
        <dbReference type="ChEBI" id="CHEBI:18248"/>
    </ligandPart>
</feature>
<feature type="chain" id="PRO_5043089184" description="Peroxidase" evidence="20">
    <location>
        <begin position="24"/>
        <end position="350"/>
    </location>
</feature>
<feature type="binding site" evidence="17">
    <location>
        <position position="190"/>
    </location>
    <ligand>
        <name>Ca(2+)</name>
        <dbReference type="ChEBI" id="CHEBI:29108"/>
        <label>2</label>
    </ligand>
</feature>
<comment type="function">
    <text evidence="2">Removal of H(2)O(2), oxidation of toxic reductants, biosynthesis and degradation of lignin, suberization, auxin catabolism, response to environmental stresses such as wounding, pathogen attack and oxidative stress. These functions might be dependent on each isozyme/isoform in each plant tissue.</text>
</comment>
<protein>
    <recommendedName>
        <fullName evidence="4 20">Peroxidase</fullName>
        <ecNumber evidence="4 20">1.11.1.7</ecNumber>
    </recommendedName>
</protein>
<feature type="binding site" evidence="17">
    <location>
        <position position="69"/>
    </location>
    <ligand>
        <name>Ca(2+)</name>
        <dbReference type="ChEBI" id="CHEBI:29108"/>
        <label>1</label>
    </ligand>
</feature>
<dbReference type="Pfam" id="PF00141">
    <property type="entry name" value="peroxidase"/>
    <property type="match status" value="1"/>
</dbReference>
<keyword evidence="7 20" id="KW-0349">Heme</keyword>
<keyword evidence="8 17" id="KW-0479">Metal-binding</keyword>
<dbReference type="PROSITE" id="PS00435">
    <property type="entry name" value="PEROXIDASE_1"/>
    <property type="match status" value="1"/>
</dbReference>
<comment type="caution">
    <text evidence="23">The sequence shown here is derived from an EMBL/GenBank/DDBJ whole genome shotgun (WGS) entry which is preliminary data.</text>
</comment>
<comment type="subcellular location">
    <subcellularLocation>
        <location evidence="20">Secreted</location>
    </subcellularLocation>
</comment>
<evidence type="ECO:0000259" key="22">
    <source>
        <dbReference type="PROSITE" id="PS50873"/>
    </source>
</evidence>
<feature type="binding site" evidence="17">
    <location>
        <position position="71"/>
    </location>
    <ligand>
        <name>Ca(2+)</name>
        <dbReference type="ChEBI" id="CHEBI:29108"/>
        <label>1</label>
    </ligand>
</feature>
<feature type="active site" description="Proton acceptor" evidence="15">
    <location>
        <position position="65"/>
    </location>
</feature>
<dbReference type="FunFam" id="1.10.420.10:FF:000007">
    <property type="entry name" value="Peroxidase"/>
    <property type="match status" value="1"/>
</dbReference>
<feature type="disulfide bond" evidence="19">
    <location>
        <begin position="196"/>
        <end position="224"/>
    </location>
</feature>
<feature type="signal peptide" evidence="20">
    <location>
        <begin position="1"/>
        <end position="23"/>
    </location>
</feature>
<evidence type="ECO:0000256" key="21">
    <source>
        <dbReference type="SAM" id="MobiDB-lite"/>
    </source>
</evidence>
<keyword evidence="12 17" id="KW-0408">Iron</keyword>
<keyword evidence="11 20" id="KW-0560">Oxidoreductase</keyword>
<reference evidence="23 24" key="1">
    <citation type="submission" date="2021-09" db="EMBL/GenBank/DDBJ databases">
        <title>Genomic insights and catalytic innovation underlie evolution of tropane alkaloids biosynthesis.</title>
        <authorList>
            <person name="Wang Y.-J."/>
            <person name="Tian T."/>
            <person name="Huang J.-P."/>
            <person name="Huang S.-X."/>
        </authorList>
    </citation>
    <scope>NUCLEOTIDE SEQUENCE [LARGE SCALE GENOMIC DNA]</scope>
    <source>
        <strain evidence="23">KIB-2018</strain>
        <tissue evidence="23">Leaf</tissue>
    </source>
</reference>
<dbReference type="FunFam" id="1.10.520.10:FF:000001">
    <property type="entry name" value="Peroxidase"/>
    <property type="match status" value="1"/>
</dbReference>
<evidence type="ECO:0000256" key="18">
    <source>
        <dbReference type="PIRSR" id="PIRSR600823-4"/>
    </source>
</evidence>
<feature type="compositionally biased region" description="Basic residues" evidence="21">
    <location>
        <begin position="325"/>
        <end position="350"/>
    </location>
</feature>
<evidence type="ECO:0000256" key="17">
    <source>
        <dbReference type="PIRSR" id="PIRSR600823-3"/>
    </source>
</evidence>
<evidence type="ECO:0000256" key="4">
    <source>
        <dbReference type="ARBA" id="ARBA00012313"/>
    </source>
</evidence>
<dbReference type="Gene3D" id="1.10.520.10">
    <property type="match status" value="1"/>
</dbReference>
<dbReference type="GO" id="GO:0005576">
    <property type="term" value="C:extracellular region"/>
    <property type="evidence" value="ECO:0007669"/>
    <property type="project" value="UniProtKB-SubCell"/>
</dbReference>
<evidence type="ECO:0000256" key="2">
    <source>
        <dbReference type="ARBA" id="ARBA00002322"/>
    </source>
</evidence>
<feature type="binding site" evidence="17">
    <location>
        <position position="244"/>
    </location>
    <ligand>
        <name>Ca(2+)</name>
        <dbReference type="ChEBI" id="CHEBI:29108"/>
        <label>2</label>
    </ligand>
</feature>
<evidence type="ECO:0000313" key="24">
    <source>
        <dbReference type="Proteomes" id="UP001159364"/>
    </source>
</evidence>
<evidence type="ECO:0000256" key="15">
    <source>
        <dbReference type="PIRSR" id="PIRSR600823-1"/>
    </source>
</evidence>
<dbReference type="InterPro" id="IPR000823">
    <property type="entry name" value="Peroxidase_pln"/>
</dbReference>
<organism evidence="23 24">
    <name type="scientific">Erythroxylum novogranatense</name>
    <dbReference type="NCBI Taxonomy" id="1862640"/>
    <lineage>
        <taxon>Eukaryota</taxon>
        <taxon>Viridiplantae</taxon>
        <taxon>Streptophyta</taxon>
        <taxon>Embryophyta</taxon>
        <taxon>Tracheophyta</taxon>
        <taxon>Spermatophyta</taxon>
        <taxon>Magnoliopsida</taxon>
        <taxon>eudicotyledons</taxon>
        <taxon>Gunneridae</taxon>
        <taxon>Pentapetalae</taxon>
        <taxon>rosids</taxon>
        <taxon>fabids</taxon>
        <taxon>Malpighiales</taxon>
        <taxon>Erythroxylaceae</taxon>
        <taxon>Erythroxylum</taxon>
    </lineage>
</organism>
<feature type="site" description="Transition state stabilizer" evidence="18">
    <location>
        <position position="61"/>
    </location>
</feature>
<keyword evidence="6 20" id="KW-0575">Peroxidase</keyword>
<dbReference type="EC" id="1.11.1.7" evidence="4 20"/>
<keyword evidence="13 19" id="KW-1015">Disulfide bond</keyword>
<dbReference type="InterPro" id="IPR002016">
    <property type="entry name" value="Haem_peroxidase"/>
</dbReference>
<dbReference type="SUPFAM" id="SSF48113">
    <property type="entry name" value="Heme-dependent peroxidases"/>
    <property type="match status" value="1"/>
</dbReference>
<keyword evidence="9 20" id="KW-0732">Signal</keyword>
<dbReference type="PANTHER" id="PTHR31517">
    <property type="match status" value="1"/>
</dbReference>
<feature type="binding site" evidence="16">
    <location>
        <position position="159"/>
    </location>
    <ligand>
        <name>substrate</name>
    </ligand>
</feature>
<dbReference type="Gene3D" id="1.10.420.10">
    <property type="entry name" value="Peroxidase, domain 2"/>
    <property type="match status" value="1"/>
</dbReference>
<keyword evidence="24" id="KW-1185">Reference proteome</keyword>
<feature type="disulfide bond" evidence="19">
    <location>
        <begin position="119"/>
        <end position="312"/>
    </location>
</feature>
<dbReference type="InterPro" id="IPR010255">
    <property type="entry name" value="Haem_peroxidase_sf"/>
</dbReference>
<evidence type="ECO:0000256" key="3">
    <source>
        <dbReference type="ARBA" id="ARBA00006873"/>
    </source>
</evidence>
<dbReference type="InterPro" id="IPR033905">
    <property type="entry name" value="Secretory_peroxidase"/>
</dbReference>
<feature type="binding site" evidence="17">
    <location>
        <position position="75"/>
    </location>
    <ligand>
        <name>Ca(2+)</name>
        <dbReference type="ChEBI" id="CHEBI:29108"/>
        <label>1</label>
    </ligand>
</feature>
<feature type="region of interest" description="Disordered" evidence="21">
    <location>
        <begin position="318"/>
        <end position="350"/>
    </location>
</feature>
<proteinExistence type="inferred from homology"/>
<evidence type="ECO:0000256" key="5">
    <source>
        <dbReference type="ARBA" id="ARBA00022525"/>
    </source>
</evidence>
<evidence type="ECO:0000256" key="7">
    <source>
        <dbReference type="ARBA" id="ARBA00022617"/>
    </source>
</evidence>
<gene>
    <name evidence="23" type="ORF">K2173_026887</name>
</gene>
<feature type="binding site" evidence="17">
    <location>
        <position position="87"/>
    </location>
    <ligand>
        <name>Ca(2+)</name>
        <dbReference type="ChEBI" id="CHEBI:29108"/>
        <label>1</label>
    </ligand>
</feature>
<dbReference type="EMBL" id="JAIWQS010000002">
    <property type="protein sequence ID" value="KAJ8771710.1"/>
    <property type="molecule type" value="Genomic_DNA"/>
</dbReference>
<evidence type="ECO:0000256" key="1">
    <source>
        <dbReference type="ARBA" id="ARBA00000189"/>
    </source>
</evidence>
<comment type="similarity">
    <text evidence="20">Belongs to the peroxidase family. Classical plant (class III) peroxidase subfamily.</text>
</comment>
<dbReference type="Proteomes" id="UP001159364">
    <property type="component" value="Linkage Group LG02"/>
</dbReference>
<dbReference type="PRINTS" id="PR00458">
    <property type="entry name" value="PEROXIDASE"/>
</dbReference>
<dbReference type="GO" id="GO:0042744">
    <property type="term" value="P:hydrogen peroxide catabolic process"/>
    <property type="evidence" value="ECO:0007669"/>
    <property type="project" value="UniProtKB-KW"/>
</dbReference>
<comment type="catalytic activity">
    <reaction evidence="1 20">
        <text>2 a phenolic donor + H2O2 = 2 a phenolic radical donor + 2 H2O</text>
        <dbReference type="Rhea" id="RHEA:56136"/>
        <dbReference type="ChEBI" id="CHEBI:15377"/>
        <dbReference type="ChEBI" id="CHEBI:16240"/>
        <dbReference type="ChEBI" id="CHEBI:139520"/>
        <dbReference type="ChEBI" id="CHEBI:139521"/>
        <dbReference type="EC" id="1.11.1.7"/>
    </reaction>
</comment>
<dbReference type="GO" id="GO:0046872">
    <property type="term" value="F:metal ion binding"/>
    <property type="evidence" value="ECO:0007669"/>
    <property type="project" value="UniProtKB-UniRule"/>
</dbReference>
<evidence type="ECO:0000256" key="20">
    <source>
        <dbReference type="RuleBase" id="RU362060"/>
    </source>
</evidence>
<accession>A0AAV8TZY0</accession>
<evidence type="ECO:0000256" key="16">
    <source>
        <dbReference type="PIRSR" id="PIRSR600823-2"/>
    </source>
</evidence>
<evidence type="ECO:0000313" key="23">
    <source>
        <dbReference type="EMBL" id="KAJ8771710.1"/>
    </source>
</evidence>
<dbReference type="AlphaFoldDB" id="A0AAV8TZY0"/>
<evidence type="ECO:0000256" key="10">
    <source>
        <dbReference type="ARBA" id="ARBA00022837"/>
    </source>
</evidence>
<feature type="binding site" evidence="17">
    <location>
        <position position="239"/>
    </location>
    <ligand>
        <name>Ca(2+)</name>
        <dbReference type="ChEBI" id="CHEBI:29108"/>
        <label>2</label>
    </ligand>
</feature>
<feature type="binding site" evidence="17">
    <location>
        <position position="73"/>
    </location>
    <ligand>
        <name>Ca(2+)</name>
        <dbReference type="ChEBI" id="CHEBI:29108"/>
        <label>1</label>
    </ligand>
</feature>
<evidence type="ECO:0000256" key="12">
    <source>
        <dbReference type="ARBA" id="ARBA00023004"/>
    </source>
</evidence>
<feature type="binding site" evidence="17">
    <location>
        <position position="236"/>
    </location>
    <ligand>
        <name>Ca(2+)</name>
        <dbReference type="ChEBI" id="CHEBI:29108"/>
        <label>2</label>
    </ligand>
</feature>
<feature type="disulfide bond" evidence="19">
    <location>
        <begin position="67"/>
        <end position="72"/>
    </location>
</feature>
<name>A0AAV8TZY0_9ROSI</name>
<dbReference type="PRINTS" id="PR00461">
    <property type="entry name" value="PLPEROXIDASE"/>
</dbReference>
<dbReference type="GO" id="GO:0006979">
    <property type="term" value="P:response to oxidative stress"/>
    <property type="evidence" value="ECO:0007669"/>
    <property type="project" value="UniProtKB-UniRule"/>
</dbReference>
<comment type="cofactor">
    <cofactor evidence="17 20">
        <name>heme b</name>
        <dbReference type="ChEBI" id="CHEBI:60344"/>
    </cofactor>
    <text evidence="17 20">Binds 1 heme b (iron(II)-protoporphyrin IX) group per subunit.</text>
</comment>
<evidence type="ECO:0000256" key="13">
    <source>
        <dbReference type="ARBA" id="ARBA00023157"/>
    </source>
</evidence>
<keyword evidence="14 20" id="KW-0376">Hydrogen peroxide</keyword>
<keyword evidence="10 17" id="KW-0106">Calcium</keyword>
<evidence type="ECO:0000256" key="14">
    <source>
        <dbReference type="ARBA" id="ARBA00023324"/>
    </source>
</evidence>
<dbReference type="PROSITE" id="PS50873">
    <property type="entry name" value="PEROXIDASE_4"/>
    <property type="match status" value="1"/>
</dbReference>
<dbReference type="GO" id="GO:0140825">
    <property type="term" value="F:lactoperoxidase activity"/>
    <property type="evidence" value="ECO:0007669"/>
    <property type="project" value="UniProtKB-EC"/>
</dbReference>
<evidence type="ECO:0000256" key="8">
    <source>
        <dbReference type="ARBA" id="ARBA00022723"/>
    </source>
</evidence>